<accession>A0ABP6TAA5</accession>
<evidence type="ECO:0000256" key="2">
    <source>
        <dbReference type="ARBA" id="ARBA00007441"/>
    </source>
</evidence>
<feature type="domain" description="Aminotransferase class I/classII large" evidence="7">
    <location>
        <begin position="25"/>
        <end position="382"/>
    </location>
</feature>
<dbReference type="Gene3D" id="3.40.640.10">
    <property type="entry name" value="Type I PLP-dependent aspartate aminotransferase-like (Major domain)"/>
    <property type="match status" value="1"/>
</dbReference>
<evidence type="ECO:0000256" key="1">
    <source>
        <dbReference type="ARBA" id="ARBA00001933"/>
    </source>
</evidence>
<dbReference type="InterPro" id="IPR004839">
    <property type="entry name" value="Aminotransferase_I/II_large"/>
</dbReference>
<proteinExistence type="inferred from homology"/>
<organism evidence="8 9">
    <name type="scientific">Cryptosporangium minutisporangium</name>
    <dbReference type="NCBI Taxonomy" id="113569"/>
    <lineage>
        <taxon>Bacteria</taxon>
        <taxon>Bacillati</taxon>
        <taxon>Actinomycetota</taxon>
        <taxon>Actinomycetes</taxon>
        <taxon>Cryptosporangiales</taxon>
        <taxon>Cryptosporangiaceae</taxon>
        <taxon>Cryptosporangium</taxon>
    </lineage>
</organism>
<protein>
    <recommendedName>
        <fullName evidence="6">Aminotransferase</fullName>
        <ecNumber evidence="6">2.6.1.-</ecNumber>
    </recommendedName>
</protein>
<sequence>MGAIAESATLAVDAKAKALKAAGRPVIGFGAGEPDFPTPDYVVQAAIAACSEPKNHRYTPAAGLPELKAAIAEKTLRDTGVEVAANQVLVTNGGKQAVYEAFATLVDDGDEVILPAPYWTTYPEAIRLAGGVPVDVVADETQDYLVTVEQLEAARTEKTKALLFCSPSNPTGGVYTAAEVEAIGRWALEHGIWVITDEIYEHLIYGDAEFVSIVKAVPELANQTVILNGVAKTYAMTGWRVGWLIGPTDVVKAASNLQSHATSNVCNVAQRAALAAVSGDLSAVDEMKTAFDRRRQTIVRMLNEIDGVYCPEPKGAFYAYPSVKGLIGKELRGVTIESSAQLASVILDEAEVAVVPGEAFGTPGYLRLSYALSDDDIVEGVSRMQKLLAEAH</sequence>
<keyword evidence="4 6" id="KW-0808">Transferase</keyword>
<comment type="caution">
    <text evidence="8">The sequence shown here is derived from an EMBL/GenBank/DDBJ whole genome shotgun (WGS) entry which is preliminary data.</text>
</comment>
<keyword evidence="3 6" id="KW-0032">Aminotransferase</keyword>
<dbReference type="EMBL" id="BAAAYN010000064">
    <property type="protein sequence ID" value="GAA3397333.1"/>
    <property type="molecule type" value="Genomic_DNA"/>
</dbReference>
<dbReference type="InterPro" id="IPR015424">
    <property type="entry name" value="PyrdxlP-dep_Trfase"/>
</dbReference>
<dbReference type="InterPro" id="IPR015421">
    <property type="entry name" value="PyrdxlP-dep_Trfase_major"/>
</dbReference>
<dbReference type="InterPro" id="IPR004838">
    <property type="entry name" value="NHTrfase_class1_PyrdxlP-BS"/>
</dbReference>
<comment type="similarity">
    <text evidence="2 6">Belongs to the class-I pyridoxal-phosphate-dependent aminotransferase family.</text>
</comment>
<dbReference type="GO" id="GO:0008483">
    <property type="term" value="F:transaminase activity"/>
    <property type="evidence" value="ECO:0007669"/>
    <property type="project" value="UniProtKB-KW"/>
</dbReference>
<evidence type="ECO:0000259" key="7">
    <source>
        <dbReference type="Pfam" id="PF00155"/>
    </source>
</evidence>
<dbReference type="InterPro" id="IPR050596">
    <property type="entry name" value="AspAT/PAT-like"/>
</dbReference>
<dbReference type="Proteomes" id="UP001501676">
    <property type="component" value="Unassembled WGS sequence"/>
</dbReference>
<evidence type="ECO:0000256" key="5">
    <source>
        <dbReference type="ARBA" id="ARBA00022898"/>
    </source>
</evidence>
<evidence type="ECO:0000256" key="6">
    <source>
        <dbReference type="RuleBase" id="RU000481"/>
    </source>
</evidence>
<keyword evidence="5" id="KW-0663">Pyridoxal phosphate</keyword>
<dbReference type="InterPro" id="IPR015422">
    <property type="entry name" value="PyrdxlP-dep_Trfase_small"/>
</dbReference>
<name>A0ABP6TAA5_9ACTN</name>
<dbReference type="CDD" id="cd00609">
    <property type="entry name" value="AAT_like"/>
    <property type="match status" value="1"/>
</dbReference>
<dbReference type="SUPFAM" id="SSF53383">
    <property type="entry name" value="PLP-dependent transferases"/>
    <property type="match status" value="1"/>
</dbReference>
<evidence type="ECO:0000256" key="4">
    <source>
        <dbReference type="ARBA" id="ARBA00022679"/>
    </source>
</evidence>
<dbReference type="Gene3D" id="3.90.1150.10">
    <property type="entry name" value="Aspartate Aminotransferase, domain 1"/>
    <property type="match status" value="1"/>
</dbReference>
<dbReference type="EC" id="2.6.1.-" evidence="6"/>
<dbReference type="PANTHER" id="PTHR46383">
    <property type="entry name" value="ASPARTATE AMINOTRANSFERASE"/>
    <property type="match status" value="1"/>
</dbReference>
<evidence type="ECO:0000313" key="9">
    <source>
        <dbReference type="Proteomes" id="UP001501676"/>
    </source>
</evidence>
<dbReference type="PANTHER" id="PTHR46383:SF1">
    <property type="entry name" value="ASPARTATE AMINOTRANSFERASE"/>
    <property type="match status" value="1"/>
</dbReference>
<evidence type="ECO:0000256" key="3">
    <source>
        <dbReference type="ARBA" id="ARBA00022576"/>
    </source>
</evidence>
<reference evidence="9" key="1">
    <citation type="journal article" date="2019" name="Int. J. Syst. Evol. Microbiol.">
        <title>The Global Catalogue of Microorganisms (GCM) 10K type strain sequencing project: providing services to taxonomists for standard genome sequencing and annotation.</title>
        <authorList>
            <consortium name="The Broad Institute Genomics Platform"/>
            <consortium name="The Broad Institute Genome Sequencing Center for Infectious Disease"/>
            <person name="Wu L."/>
            <person name="Ma J."/>
        </authorList>
    </citation>
    <scope>NUCLEOTIDE SEQUENCE [LARGE SCALE GENOMIC DNA]</scope>
    <source>
        <strain evidence="9">JCM 9458</strain>
    </source>
</reference>
<dbReference type="Pfam" id="PF00155">
    <property type="entry name" value="Aminotran_1_2"/>
    <property type="match status" value="1"/>
</dbReference>
<gene>
    <name evidence="8" type="ORF">GCM10020369_77200</name>
</gene>
<dbReference type="PROSITE" id="PS00105">
    <property type="entry name" value="AA_TRANSFER_CLASS_1"/>
    <property type="match status" value="1"/>
</dbReference>
<comment type="cofactor">
    <cofactor evidence="1 6">
        <name>pyridoxal 5'-phosphate</name>
        <dbReference type="ChEBI" id="CHEBI:597326"/>
    </cofactor>
</comment>
<evidence type="ECO:0000313" key="8">
    <source>
        <dbReference type="EMBL" id="GAA3397333.1"/>
    </source>
</evidence>
<keyword evidence="9" id="KW-1185">Reference proteome</keyword>